<sequence length="334" mass="37021">MTSSTRGTLLTIRRLELPTPFPVGPVNAYLIKDANQAVLIDCGPGTKAARDVLIRGLSEEGLVPEDLTAVVLTHGHVDHVGQAAWLQSLGVTVCAPPEVETWLQPGSRWDSYRQEFFTTLYTMQGVPEDVIHHANKDLGMLQKLNTKATVDVTLSYNQTCPVLPMFQVLHVPGHAQHALALWNAETGEIIVGDQLLPEISSNALVEPELTAKTGSEAKRTLSLMQYRENLRSLLELEISVVYPGHGPVFEDAHTLIRSRLAAQEKRRQQFYERVVESGGTSAYQLATSYFARHKNQTSLIMSETLGYLDWLSAIGEIDEVNLASGQIEWKQRRG</sequence>
<dbReference type="RefSeq" id="WP_054969370.1">
    <property type="nucleotide sequence ID" value="NZ_LJCO01000048.1"/>
</dbReference>
<dbReference type="InterPro" id="IPR001279">
    <property type="entry name" value="Metallo-B-lactamas"/>
</dbReference>
<dbReference type="PATRIC" id="fig|471514.4.peg.748"/>
<dbReference type="STRING" id="471514.AN477_11845"/>
<dbReference type="AlphaFoldDB" id="A0A0P9CKG2"/>
<evidence type="ECO:0000313" key="3">
    <source>
        <dbReference type="Proteomes" id="UP000050482"/>
    </source>
</evidence>
<dbReference type="PANTHER" id="PTHR23131">
    <property type="entry name" value="ENDORIBONUCLEASE LACTB2"/>
    <property type="match status" value="1"/>
</dbReference>
<gene>
    <name evidence="2" type="ORF">AN477_11845</name>
</gene>
<dbReference type="SUPFAM" id="SSF56281">
    <property type="entry name" value="Metallo-hydrolase/oxidoreductase"/>
    <property type="match status" value="1"/>
</dbReference>
<evidence type="ECO:0000259" key="1">
    <source>
        <dbReference type="SMART" id="SM00849"/>
    </source>
</evidence>
<dbReference type="InterPro" id="IPR050662">
    <property type="entry name" value="Sec-metab_biosynth-thioest"/>
</dbReference>
<evidence type="ECO:0000313" key="2">
    <source>
        <dbReference type="EMBL" id="KPV43502.1"/>
    </source>
</evidence>
<dbReference type="EMBL" id="LJCO01000048">
    <property type="protein sequence ID" value="KPV43502.1"/>
    <property type="molecule type" value="Genomic_DNA"/>
</dbReference>
<dbReference type="PANTHER" id="PTHR23131:SF4">
    <property type="entry name" value="METALLO-BETA-LACTAMASE SUPERFAMILY POTEIN"/>
    <property type="match status" value="1"/>
</dbReference>
<dbReference type="Pfam" id="PF00753">
    <property type="entry name" value="Lactamase_B"/>
    <property type="match status" value="1"/>
</dbReference>
<dbReference type="Gene3D" id="3.60.15.10">
    <property type="entry name" value="Ribonuclease Z/Hydroxyacylglutathione hydrolase-like"/>
    <property type="match status" value="1"/>
</dbReference>
<comment type="caution">
    <text evidence="2">The sequence shown here is derived from an EMBL/GenBank/DDBJ whole genome shotgun (WGS) entry which is preliminary data.</text>
</comment>
<proteinExistence type="predicted"/>
<dbReference type="Proteomes" id="UP000050482">
    <property type="component" value="Unassembled WGS sequence"/>
</dbReference>
<feature type="domain" description="Metallo-beta-lactamase" evidence="1">
    <location>
        <begin position="25"/>
        <end position="245"/>
    </location>
</feature>
<dbReference type="InterPro" id="IPR036866">
    <property type="entry name" value="RibonucZ/Hydroxyglut_hydro"/>
</dbReference>
<name>A0A0P9CKG2_9BACL</name>
<reference evidence="2 3" key="1">
    <citation type="submission" date="2015-09" db="EMBL/GenBank/DDBJ databases">
        <title>Draft genome sequence of Alicyclobacillus ferrooxydans DSM 22381.</title>
        <authorList>
            <person name="Hemp J."/>
        </authorList>
    </citation>
    <scope>NUCLEOTIDE SEQUENCE [LARGE SCALE GENOMIC DNA]</scope>
    <source>
        <strain evidence="2 3">TC-34</strain>
    </source>
</reference>
<dbReference type="SMART" id="SM00849">
    <property type="entry name" value="Lactamase_B"/>
    <property type="match status" value="1"/>
</dbReference>
<keyword evidence="3" id="KW-1185">Reference proteome</keyword>
<protein>
    <recommendedName>
        <fullName evidence="1">Metallo-beta-lactamase domain-containing protein</fullName>
    </recommendedName>
</protein>
<organism evidence="2 3">
    <name type="scientific">Alicyclobacillus ferrooxydans</name>
    <dbReference type="NCBI Taxonomy" id="471514"/>
    <lineage>
        <taxon>Bacteria</taxon>
        <taxon>Bacillati</taxon>
        <taxon>Bacillota</taxon>
        <taxon>Bacilli</taxon>
        <taxon>Bacillales</taxon>
        <taxon>Alicyclobacillaceae</taxon>
        <taxon>Alicyclobacillus</taxon>
    </lineage>
</organism>
<accession>A0A0P9CKG2</accession>